<dbReference type="GO" id="GO:0046872">
    <property type="term" value="F:metal ion binding"/>
    <property type="evidence" value="ECO:0007669"/>
    <property type="project" value="UniProtKB-KW"/>
</dbReference>
<evidence type="ECO:0000256" key="3">
    <source>
        <dbReference type="ARBA" id="ARBA00022801"/>
    </source>
</evidence>
<feature type="domain" description="JAB" evidence="7">
    <location>
        <begin position="619"/>
        <end position="737"/>
    </location>
</feature>
<feature type="domain" description="THIF-type NAD/FAD binding fold" evidence="6">
    <location>
        <begin position="372"/>
        <end position="481"/>
    </location>
</feature>
<dbReference type="InterPro" id="IPR000594">
    <property type="entry name" value="ThiF_NAD_FAD-bd"/>
</dbReference>
<keyword evidence="3" id="KW-0378">Hydrolase</keyword>
<keyword evidence="5" id="KW-0482">Metalloprotease</keyword>
<keyword evidence="9" id="KW-1185">Reference proteome</keyword>
<dbReference type="Pfam" id="PF14457">
    <property type="entry name" value="Prok-E2_A"/>
    <property type="match status" value="1"/>
</dbReference>
<dbReference type="SUPFAM" id="SSF69572">
    <property type="entry name" value="Activating enzymes of the ubiquitin-like proteins"/>
    <property type="match status" value="1"/>
</dbReference>
<dbReference type="GO" id="GO:0006508">
    <property type="term" value="P:proteolysis"/>
    <property type="evidence" value="ECO:0007669"/>
    <property type="project" value="UniProtKB-KW"/>
</dbReference>
<reference evidence="9" key="1">
    <citation type="submission" date="2013-08" db="EMBL/GenBank/DDBJ databases">
        <title>Genome sequencing of Arenimonas donghaensis.</title>
        <authorList>
            <person name="Chen F."/>
            <person name="Wang G."/>
        </authorList>
    </citation>
    <scope>NUCLEOTIDE SEQUENCE [LARGE SCALE GENOMIC DNA]</scope>
    <source>
        <strain evidence="9">HO3-R19</strain>
    </source>
</reference>
<keyword evidence="1" id="KW-0645">Protease</keyword>
<dbReference type="RefSeq" id="WP_034220240.1">
    <property type="nucleotide sequence ID" value="NZ_AVCJ01000001.1"/>
</dbReference>
<dbReference type="Pfam" id="PF14464">
    <property type="entry name" value="Prok-JAB"/>
    <property type="match status" value="1"/>
</dbReference>
<evidence type="ECO:0000256" key="5">
    <source>
        <dbReference type="ARBA" id="ARBA00023049"/>
    </source>
</evidence>
<evidence type="ECO:0000256" key="2">
    <source>
        <dbReference type="ARBA" id="ARBA00022723"/>
    </source>
</evidence>
<gene>
    <name evidence="8" type="ORF">N788_01510</name>
</gene>
<dbReference type="PATRIC" id="fig|1121014.3.peg.289"/>
<comment type="caution">
    <text evidence="8">The sequence shown here is derived from an EMBL/GenBank/DDBJ whole genome shotgun (WGS) entry which is preliminary data.</text>
</comment>
<sequence>MELIDWGEIVPAIPNEPGQARLREILQACMAHPDFDVVELRRIDGSPDYFAVIVDAGDGAVVPGNLVGIRRRERLALTYRSGAEMPPEVRALRRDFPDTLHQNGVESGQPRSLCLYEPSWTTVERSWTPQAHLRQLLRWLEKTADGTLHEGDQALEQLFFSTGEQVVVPAELGRPGGGKTGPLRVTCTVMAGNRGTMIVERLDGTSPTHPGLDLLQITLAPISHLPIQGPPHTLAELEARLQAMGTSLFPSMLEVMRTHGKGGITLAPSEPPRRVLLLASIPRVHEGQVQRIDVRGFILEIDLARLGMALGVLQLQGNKAYSFQILSPDTTPLLPTEHRWREYKLYPVDVRFSPDRALAQAISGVSATEAEFRGVLAGTGALGSVMAELWSREGWGQWDLVDPDTLEPHNPIRHVGVFRDVGQAKAELVRARIDALLDTPGPQGAAIVARANAVQCAEVEAALLRAQLLVDATTTIDVPRDLSEREGPRIASAFLTPSGLAAVLLLEDDARAIRVSSLEAQYYRALLQQPWGRHHLDSVQPLRVGGGCRDRSFVLSDELIHLHAAQLARRIRRGVAEPGAQIAVWSLDDATGEVTCESMLPAPTRSVQCGAWQVRWDAALEAQLEAARRAAFPTETGGVLVGVIDHKLRTIHLVDGWLAPADSQADESGFTRGKLNVLEAVQECRRLTRDMVGYVGEWHSHPPGLANTPSMMDVELLATLTLQLSADGVPAVMAIAGENGLGVTLGQVLTFAPDLAP</sequence>
<proteinExistence type="predicted"/>
<dbReference type="OrthoDB" id="5470925at2"/>
<dbReference type="InterPro" id="IPR035985">
    <property type="entry name" value="Ubiquitin-activating_enz"/>
</dbReference>
<protein>
    <recommendedName>
        <fullName evidence="10">JAB domain-containing protein</fullName>
    </recommendedName>
</protein>
<dbReference type="SUPFAM" id="SSF102712">
    <property type="entry name" value="JAB1/MPN domain"/>
    <property type="match status" value="1"/>
</dbReference>
<accession>A0A087MLX0</accession>
<dbReference type="CDD" id="cd01483">
    <property type="entry name" value="E1_enzyme_family"/>
    <property type="match status" value="1"/>
</dbReference>
<dbReference type="Gene3D" id="3.40.50.720">
    <property type="entry name" value="NAD(P)-binding Rossmann-like Domain"/>
    <property type="match status" value="1"/>
</dbReference>
<evidence type="ECO:0000259" key="6">
    <source>
        <dbReference type="Pfam" id="PF00899"/>
    </source>
</evidence>
<dbReference type="STRING" id="1121014.N788_01510"/>
<dbReference type="InterPro" id="IPR028090">
    <property type="entry name" value="JAB_dom_prok"/>
</dbReference>
<dbReference type="InterPro" id="IPR032865">
    <property type="entry name" value="Prok-E2_A"/>
</dbReference>
<evidence type="ECO:0000256" key="1">
    <source>
        <dbReference type="ARBA" id="ARBA00022670"/>
    </source>
</evidence>
<dbReference type="AlphaFoldDB" id="A0A087MLX0"/>
<dbReference type="GO" id="GO:0008641">
    <property type="term" value="F:ubiquitin-like modifier activating enzyme activity"/>
    <property type="evidence" value="ECO:0007669"/>
    <property type="project" value="InterPro"/>
</dbReference>
<keyword evidence="4" id="KW-0862">Zinc</keyword>
<dbReference type="Proteomes" id="UP000029085">
    <property type="component" value="Unassembled WGS sequence"/>
</dbReference>
<reference evidence="8 9" key="2">
    <citation type="journal article" date="2015" name="Stand. Genomic Sci.">
        <title>High quality draft genomic sequence of Arenimonas donghaensis DSM 18148(T).</title>
        <authorList>
            <person name="Chen F."/>
            <person name="Wang H."/>
            <person name="Cao Y."/>
            <person name="Li X."/>
            <person name="Wang G."/>
        </authorList>
    </citation>
    <scope>NUCLEOTIDE SEQUENCE [LARGE SCALE GENOMIC DNA]</scope>
    <source>
        <strain evidence="8 9">HO3-R19</strain>
    </source>
</reference>
<evidence type="ECO:0000256" key="4">
    <source>
        <dbReference type="ARBA" id="ARBA00022833"/>
    </source>
</evidence>
<dbReference type="Pfam" id="PF00899">
    <property type="entry name" value="ThiF"/>
    <property type="match status" value="1"/>
</dbReference>
<evidence type="ECO:0008006" key="10">
    <source>
        <dbReference type="Google" id="ProtNLM"/>
    </source>
</evidence>
<dbReference type="EMBL" id="AVCJ01000001">
    <property type="protein sequence ID" value="KFL37873.1"/>
    <property type="molecule type" value="Genomic_DNA"/>
</dbReference>
<name>A0A087MLX0_9GAMM</name>
<dbReference type="GO" id="GO:0008237">
    <property type="term" value="F:metallopeptidase activity"/>
    <property type="evidence" value="ECO:0007669"/>
    <property type="project" value="UniProtKB-KW"/>
</dbReference>
<dbReference type="Gene3D" id="3.40.140.10">
    <property type="entry name" value="Cytidine Deaminase, domain 2"/>
    <property type="match status" value="1"/>
</dbReference>
<keyword evidence="2" id="KW-0479">Metal-binding</keyword>
<evidence type="ECO:0000259" key="7">
    <source>
        <dbReference type="Pfam" id="PF14464"/>
    </source>
</evidence>
<evidence type="ECO:0000313" key="9">
    <source>
        <dbReference type="Proteomes" id="UP000029085"/>
    </source>
</evidence>
<organism evidence="8 9">
    <name type="scientific">Arenimonas donghaensis DSM 18148 = HO3-R19</name>
    <dbReference type="NCBI Taxonomy" id="1121014"/>
    <lineage>
        <taxon>Bacteria</taxon>
        <taxon>Pseudomonadati</taxon>
        <taxon>Pseudomonadota</taxon>
        <taxon>Gammaproteobacteria</taxon>
        <taxon>Lysobacterales</taxon>
        <taxon>Lysobacteraceae</taxon>
        <taxon>Arenimonas</taxon>
    </lineage>
</organism>
<evidence type="ECO:0000313" key="8">
    <source>
        <dbReference type="EMBL" id="KFL37873.1"/>
    </source>
</evidence>